<dbReference type="PROSITE" id="PS51084">
    <property type="entry name" value="HIT_2"/>
    <property type="match status" value="1"/>
</dbReference>
<evidence type="ECO:0000313" key="5">
    <source>
        <dbReference type="EMBL" id="MBB6033079.1"/>
    </source>
</evidence>
<dbReference type="InterPro" id="IPR011146">
    <property type="entry name" value="HIT-like"/>
</dbReference>
<dbReference type="PANTHER" id="PTHR46648:SF1">
    <property type="entry name" value="ADENOSINE 5'-MONOPHOSPHORAMIDASE HNT1"/>
    <property type="match status" value="1"/>
</dbReference>
<dbReference type="InterPro" id="IPR001310">
    <property type="entry name" value="Histidine_triad_HIT"/>
</dbReference>
<evidence type="ECO:0000259" key="4">
    <source>
        <dbReference type="PROSITE" id="PS51084"/>
    </source>
</evidence>
<organism evidence="5 6">
    <name type="scientific">Phytomonospora endophytica</name>
    <dbReference type="NCBI Taxonomy" id="714109"/>
    <lineage>
        <taxon>Bacteria</taxon>
        <taxon>Bacillati</taxon>
        <taxon>Actinomycetota</taxon>
        <taxon>Actinomycetes</taxon>
        <taxon>Micromonosporales</taxon>
        <taxon>Micromonosporaceae</taxon>
        <taxon>Phytomonospora</taxon>
    </lineage>
</organism>
<dbReference type="Pfam" id="PF01230">
    <property type="entry name" value="HIT"/>
    <property type="match status" value="1"/>
</dbReference>
<gene>
    <name evidence="5" type="ORF">HNR73_000926</name>
</gene>
<name>A0A841FKB3_9ACTN</name>
<sequence>MPSHDRTDAAPYLRAVRDALAAHGVEIEPYATRVDLDPERERALSWPLTGEAAWAFDDAYGVSLSWSETRGWCLDVTHELGATRGYGHYVHDLRLGLLPAPGEVVAAVRALVDDPGGLNYREPVRPRRPEQLDAAFEWALLGYHFQGAARYPSHEPPHYACPFCALAGGGRNALTGQGEIVRRTPGALAFVSPRWWPNNRGHVLVVPTGHHENIYDLPTDAGHAVADLVREVAVAVRSTYDCDGVSTRQHNEPAGNQDVWHLHVHVFPRYDGDGLYASRPLPGYATVEERRPYTERLTEYFGV</sequence>
<dbReference type="Pfam" id="PF19809">
    <property type="entry name" value="DUF6292"/>
    <property type="match status" value="1"/>
</dbReference>
<dbReference type="InterPro" id="IPR036265">
    <property type="entry name" value="HIT-like_sf"/>
</dbReference>
<evidence type="ECO:0000256" key="3">
    <source>
        <dbReference type="PROSITE-ProRule" id="PRU00464"/>
    </source>
</evidence>
<feature type="active site" description="Tele-AMP-histidine intermediate" evidence="1">
    <location>
        <position position="263"/>
    </location>
</feature>
<keyword evidence="6" id="KW-1185">Reference proteome</keyword>
<accession>A0A841FKB3</accession>
<protein>
    <submittedName>
        <fullName evidence="5">Diadenosine tetraphosphate (Ap4A) HIT family hydrolase</fullName>
    </submittedName>
</protein>
<dbReference type="Proteomes" id="UP000548476">
    <property type="component" value="Unassembled WGS sequence"/>
</dbReference>
<feature type="short sequence motif" description="Histidine triad motif" evidence="2 3">
    <location>
        <begin position="261"/>
        <end position="265"/>
    </location>
</feature>
<dbReference type="RefSeq" id="WP_184785993.1">
    <property type="nucleotide sequence ID" value="NZ_BONT01000022.1"/>
</dbReference>
<proteinExistence type="predicted"/>
<reference evidence="5 6" key="1">
    <citation type="submission" date="2020-08" db="EMBL/GenBank/DDBJ databases">
        <title>Genomic Encyclopedia of Type Strains, Phase IV (KMG-IV): sequencing the most valuable type-strain genomes for metagenomic binning, comparative biology and taxonomic classification.</title>
        <authorList>
            <person name="Goeker M."/>
        </authorList>
    </citation>
    <scope>NUCLEOTIDE SEQUENCE [LARGE SCALE GENOMIC DNA]</scope>
    <source>
        <strain evidence="5 6">YIM 65646</strain>
    </source>
</reference>
<dbReference type="Gene3D" id="3.30.428.10">
    <property type="entry name" value="HIT-like"/>
    <property type="match status" value="1"/>
</dbReference>
<dbReference type="SUPFAM" id="SSF54197">
    <property type="entry name" value="HIT-like"/>
    <property type="match status" value="1"/>
</dbReference>
<dbReference type="InterPro" id="IPR046259">
    <property type="entry name" value="DUF6292"/>
</dbReference>
<dbReference type="GO" id="GO:0016787">
    <property type="term" value="F:hydrolase activity"/>
    <property type="evidence" value="ECO:0007669"/>
    <property type="project" value="UniProtKB-KW"/>
</dbReference>
<evidence type="ECO:0000256" key="2">
    <source>
        <dbReference type="PIRSR" id="PIRSR601310-3"/>
    </source>
</evidence>
<dbReference type="GO" id="GO:0009117">
    <property type="term" value="P:nucleotide metabolic process"/>
    <property type="evidence" value="ECO:0007669"/>
    <property type="project" value="TreeGrafter"/>
</dbReference>
<evidence type="ECO:0000256" key="1">
    <source>
        <dbReference type="PIRSR" id="PIRSR601310-1"/>
    </source>
</evidence>
<evidence type="ECO:0000313" key="6">
    <source>
        <dbReference type="Proteomes" id="UP000548476"/>
    </source>
</evidence>
<keyword evidence="5" id="KW-0378">Hydrolase</keyword>
<feature type="domain" description="HIT" evidence="4">
    <location>
        <begin position="197"/>
        <end position="276"/>
    </location>
</feature>
<dbReference type="PANTHER" id="PTHR46648">
    <property type="entry name" value="HIT FAMILY PROTEIN 1"/>
    <property type="match status" value="1"/>
</dbReference>
<dbReference type="EMBL" id="JACHGT010000002">
    <property type="protein sequence ID" value="MBB6033079.1"/>
    <property type="molecule type" value="Genomic_DNA"/>
</dbReference>
<dbReference type="AlphaFoldDB" id="A0A841FKB3"/>
<comment type="caution">
    <text evidence="5">The sequence shown here is derived from an EMBL/GenBank/DDBJ whole genome shotgun (WGS) entry which is preliminary data.</text>
</comment>